<dbReference type="Proteomes" id="UP001057134">
    <property type="component" value="Chromosome"/>
</dbReference>
<reference evidence="1" key="1">
    <citation type="submission" date="2018-02" db="EMBL/GenBank/DDBJ databases">
        <authorList>
            <person name="Kim S.-K."/>
            <person name="Jung H.-I."/>
            <person name="Lee S.-W."/>
        </authorList>
    </citation>
    <scope>NUCLEOTIDE SEQUENCE</scope>
    <source>
        <strain evidence="1">SK3146</strain>
    </source>
</reference>
<organism evidence="1 2">
    <name type="scientific">Paenibacillus konkukensis</name>
    <dbReference type="NCBI Taxonomy" id="2020716"/>
    <lineage>
        <taxon>Bacteria</taxon>
        <taxon>Bacillati</taxon>
        <taxon>Bacillota</taxon>
        <taxon>Bacilli</taxon>
        <taxon>Bacillales</taxon>
        <taxon>Paenibacillaceae</taxon>
        <taxon>Paenibacillus</taxon>
    </lineage>
</organism>
<protein>
    <submittedName>
        <fullName evidence="1">Uncharacterized protein</fullName>
    </submittedName>
</protein>
<name>A0ABY4RPH1_9BACL</name>
<sequence>MERYSKKGIEISLGIRYHLVRMMSSKEVVFRLAAIRPGSGPEELGNGGSNLFLFSLSRISKRGGRQGPSRAAAADKPDR</sequence>
<evidence type="ECO:0000313" key="2">
    <source>
        <dbReference type="Proteomes" id="UP001057134"/>
    </source>
</evidence>
<gene>
    <name evidence="1" type="ORF">SK3146_03627</name>
</gene>
<proteinExistence type="predicted"/>
<evidence type="ECO:0000313" key="1">
    <source>
        <dbReference type="EMBL" id="UQZ84381.1"/>
    </source>
</evidence>
<keyword evidence="2" id="KW-1185">Reference proteome</keyword>
<accession>A0ABY4RPH1</accession>
<dbReference type="EMBL" id="CP027059">
    <property type="protein sequence ID" value="UQZ84381.1"/>
    <property type="molecule type" value="Genomic_DNA"/>
</dbReference>
<reference evidence="1" key="2">
    <citation type="journal article" date="2021" name="J Anim Sci Technol">
        <title>Complete genome sequence of Paenibacillus konkukensis sp. nov. SK3146 as a potential probiotic strain.</title>
        <authorList>
            <person name="Jung H.I."/>
            <person name="Park S."/>
            <person name="Niu K.M."/>
            <person name="Lee S.W."/>
            <person name="Kothari D."/>
            <person name="Yi K.J."/>
            <person name="Kim S.K."/>
        </authorList>
    </citation>
    <scope>NUCLEOTIDE SEQUENCE</scope>
    <source>
        <strain evidence="1">SK3146</strain>
    </source>
</reference>